<sequence>MKKLVLALFGALLLLTSCDGRRFYFYSPDGKQSFTVVKKGDYRYIYDGDSWIFPDTNYIKIDVSRVDETLDGLEVCWNPQESGWEIFQFDCQIVENKLDSTKFRFSCLPSKKIVGEYDFSKYRKPSCFSFNFYTEKLSHNSGRTIVK</sequence>
<dbReference type="Proteomes" id="UP000216035">
    <property type="component" value="Unassembled WGS sequence"/>
</dbReference>
<dbReference type="OrthoDB" id="1436876at2"/>
<protein>
    <recommendedName>
        <fullName evidence="3">Lipoprotein</fullName>
    </recommendedName>
</protein>
<accession>A0A256AD54</accession>
<dbReference type="PROSITE" id="PS51257">
    <property type="entry name" value="PROKAR_LIPOPROTEIN"/>
    <property type="match status" value="1"/>
</dbReference>
<gene>
    <name evidence="1" type="ORF">CHX27_00225</name>
</gene>
<evidence type="ECO:0008006" key="3">
    <source>
        <dbReference type="Google" id="ProtNLM"/>
    </source>
</evidence>
<reference evidence="1 2" key="1">
    <citation type="submission" date="2017-07" db="EMBL/GenBank/DDBJ databases">
        <title>Flavobacterium cyanobacteriorum sp. nov., isolated from cyanobacterial aggregates in a eutrophic lake.</title>
        <authorList>
            <person name="Cai H."/>
        </authorList>
    </citation>
    <scope>NUCLEOTIDE SEQUENCE [LARGE SCALE GENOMIC DNA]</scope>
    <source>
        <strain evidence="1 2">TH167</strain>
    </source>
</reference>
<name>A0A256AD54_9FLAO</name>
<evidence type="ECO:0000313" key="2">
    <source>
        <dbReference type="Proteomes" id="UP000216035"/>
    </source>
</evidence>
<comment type="caution">
    <text evidence="1">The sequence shown here is derived from an EMBL/GenBank/DDBJ whole genome shotgun (WGS) entry which is preliminary data.</text>
</comment>
<dbReference type="RefSeq" id="WP_094484786.1">
    <property type="nucleotide sequence ID" value="NZ_NOXX01000024.1"/>
</dbReference>
<dbReference type="AlphaFoldDB" id="A0A256AD54"/>
<dbReference type="EMBL" id="NOXX01000024">
    <property type="protein sequence ID" value="OYQ51652.1"/>
    <property type="molecule type" value="Genomic_DNA"/>
</dbReference>
<organism evidence="1 2">
    <name type="scientific">Flavobacterium aurantiibacter</name>
    <dbReference type="NCBI Taxonomy" id="2023067"/>
    <lineage>
        <taxon>Bacteria</taxon>
        <taxon>Pseudomonadati</taxon>
        <taxon>Bacteroidota</taxon>
        <taxon>Flavobacteriia</taxon>
        <taxon>Flavobacteriales</taxon>
        <taxon>Flavobacteriaceae</taxon>
        <taxon>Flavobacterium</taxon>
    </lineage>
</organism>
<evidence type="ECO:0000313" key="1">
    <source>
        <dbReference type="EMBL" id="OYQ51652.1"/>
    </source>
</evidence>
<proteinExistence type="predicted"/>
<keyword evidence="2" id="KW-1185">Reference proteome</keyword>